<name>A0A9P0J3M6_APHGO</name>
<dbReference type="EMBL" id="OU899035">
    <property type="protein sequence ID" value="CAH1726331.1"/>
    <property type="molecule type" value="Genomic_DNA"/>
</dbReference>
<reference evidence="2" key="2">
    <citation type="submission" date="2022-10" db="EMBL/GenBank/DDBJ databases">
        <authorList>
            <consortium name="ENA_rothamsted_submissions"/>
            <consortium name="culmorum"/>
            <person name="King R."/>
        </authorList>
    </citation>
    <scope>NUCLEOTIDE SEQUENCE</scope>
</reference>
<keyword evidence="3" id="KW-1185">Reference proteome</keyword>
<evidence type="ECO:0000313" key="3">
    <source>
        <dbReference type="Proteomes" id="UP001154329"/>
    </source>
</evidence>
<protein>
    <submittedName>
        <fullName evidence="2">Uncharacterized protein</fullName>
    </submittedName>
</protein>
<organism evidence="2 3">
    <name type="scientific">Aphis gossypii</name>
    <name type="common">Cotton aphid</name>
    <dbReference type="NCBI Taxonomy" id="80765"/>
    <lineage>
        <taxon>Eukaryota</taxon>
        <taxon>Metazoa</taxon>
        <taxon>Ecdysozoa</taxon>
        <taxon>Arthropoda</taxon>
        <taxon>Hexapoda</taxon>
        <taxon>Insecta</taxon>
        <taxon>Pterygota</taxon>
        <taxon>Neoptera</taxon>
        <taxon>Paraneoptera</taxon>
        <taxon>Hemiptera</taxon>
        <taxon>Sternorrhyncha</taxon>
        <taxon>Aphidomorpha</taxon>
        <taxon>Aphidoidea</taxon>
        <taxon>Aphididae</taxon>
        <taxon>Aphidini</taxon>
        <taxon>Aphis</taxon>
        <taxon>Aphis</taxon>
    </lineage>
</organism>
<reference evidence="2" key="1">
    <citation type="submission" date="2022-02" db="EMBL/GenBank/DDBJ databases">
        <authorList>
            <person name="King R."/>
        </authorList>
    </citation>
    <scope>NUCLEOTIDE SEQUENCE</scope>
</reference>
<accession>A0A9P0J3M6</accession>
<dbReference type="Proteomes" id="UP001154329">
    <property type="component" value="Chromosome 2"/>
</dbReference>
<proteinExistence type="predicted"/>
<evidence type="ECO:0000256" key="1">
    <source>
        <dbReference type="SAM" id="MobiDB-lite"/>
    </source>
</evidence>
<gene>
    <name evidence="2" type="ORF">APHIGO_LOCUS7242</name>
</gene>
<evidence type="ECO:0000313" key="2">
    <source>
        <dbReference type="EMBL" id="CAH1726331.1"/>
    </source>
</evidence>
<sequence length="223" mass="25724">MRIEIKVNKQNPMSFNFYNCRIYYNTPMRHDRHDRNVQRSKGVKNKNRRHMNTNTQNRISFHADNCRNKRTYYYNTPIPRDRYVRRREVTKKKVNRRCYRCQSEDHLINYCVVPKTPRRTSPLPPSSAVSPGPLERTALSVSPEPLERPASSVSSEPLVRPASPVLRGPLVRPASFVFPQPLVRPASPVLPAPLVRPASFVCPQPLVRPALLVLPSPPKELKE</sequence>
<dbReference type="AlphaFoldDB" id="A0A9P0J3M6"/>
<feature type="region of interest" description="Disordered" evidence="1">
    <location>
        <begin position="115"/>
        <end position="159"/>
    </location>
</feature>